<sequence>MTAKRVLNTSTITDTPLAGGRRVVWSIGAKDRSASDLALGPDGFRQFLARDFGFEDRNFIVGADDAREMFPYVLPGPVDTWGGSWPTSGWHTHQLNIDFGVDRLPESGDWTLVVNLLDYAKEFLPLVKVSINEQDYKLQLSAEGYDVKTQKKPLYDQPLVDTLPISGDLRRITPLTLEIPIEKGMIRPGGNRVVIYVLEGSWIMFDNVEMHAPAEARISVPGRAFVGKVEAANYSLRESDGVFQPLLVAVEQLSGTPTVEVRLDGERIFRTKAETGTYNFEAPMPAVERPTESEYEILVDGKSVRRGSVLRSAQPEQTPADYVDTWIGTAHSRWMIAPGPWMPFGMVKMAPDNQNGGWQAGYQPTFENLGAISHIHCWSMAGLGMLPVNGPLQIHVGDQWDPDSGYRSRIDKRSEKTPLGEYSVHLTDYDIELEVTGTTRCGFQRYTFPKDRGNGRVMIDMRVQGEFDYRIENFEIRKLDDHTIQGFSHQFSPSIYYGDSDQEYTVYFTLEFDRPIVKYGGWVEDRIQEGGVIRGDDVREAGAFVEFDLGESQVVQVRSGISYVGLENSQLNLQTEITEPFGWDFDAVCAYNKATWNDLIARTLITTSDRNEKVKFYTNVYRSLCSRSIYSDVNGEWVSADFVTRRLKDSDDRMLGGDAFWNSFWNLNQYWNLVTPEWSKRWVNSELAMYDALGWLSKGAGGMKYINVMVAEHEIPMMVAAHQMGIGPFDTGKMTAAFDVMENCAPRRLAGGYVGNRDMIPYLKYKYVPYELGIFSNTMEYSFDNWVVGQFAKSIGDEKRYELYNDRGYWWRNAINPANGYAQMRDTLGRFVPDFDPFASGAHVEYVEGNAWQLTFFVPQDVPALVDAIGQKEFVDRLQWGFEASEPWRYNAPNDQYWDYPVVQGNQQSMHFAYLFNWAGKPWLTQRWSRSIAERYYNIGAANAYLGDEDQGQMSAWFVMTAMGLFQTDGGARVDPVYEIGSPIYEKIVIDLGNRFGRGKTFTIEAKNTSRKNIYVQRAWLNGERLDSFCFPASELLKGGNLTLEMGPTPNKKWGLRPYEKK</sequence>
<dbReference type="Proteomes" id="UP000886844">
    <property type="component" value="Unassembled WGS sequence"/>
</dbReference>
<evidence type="ECO:0000313" key="7">
    <source>
        <dbReference type="EMBL" id="HIY68634.1"/>
    </source>
</evidence>
<dbReference type="Pfam" id="PF17678">
    <property type="entry name" value="Glyco_hydro_92N"/>
    <property type="match status" value="1"/>
</dbReference>
<dbReference type="InterPro" id="IPR014718">
    <property type="entry name" value="GH-type_carb-bd"/>
</dbReference>
<dbReference type="InterPro" id="IPR012939">
    <property type="entry name" value="Glyco_hydro_92"/>
</dbReference>
<reference evidence="7" key="1">
    <citation type="journal article" date="2021" name="PeerJ">
        <title>Extensive microbial diversity within the chicken gut microbiome revealed by metagenomics and culture.</title>
        <authorList>
            <person name="Gilroy R."/>
            <person name="Ravi A."/>
            <person name="Getino M."/>
            <person name="Pursley I."/>
            <person name="Horton D.L."/>
            <person name="Alikhan N.F."/>
            <person name="Baker D."/>
            <person name="Gharbi K."/>
            <person name="Hall N."/>
            <person name="Watson M."/>
            <person name="Adriaenssens E.M."/>
            <person name="Foster-Nyarko E."/>
            <person name="Jarju S."/>
            <person name="Secka A."/>
            <person name="Antonio M."/>
            <person name="Oren A."/>
            <person name="Chaudhuri R.R."/>
            <person name="La Ragione R."/>
            <person name="Hildebrand F."/>
            <person name="Pallen M.J."/>
        </authorList>
    </citation>
    <scope>NUCLEOTIDE SEQUENCE</scope>
    <source>
        <strain evidence="7">5134</strain>
    </source>
</reference>
<keyword evidence="3" id="KW-0106">Calcium</keyword>
<dbReference type="GO" id="GO:0005829">
    <property type="term" value="C:cytosol"/>
    <property type="evidence" value="ECO:0007669"/>
    <property type="project" value="TreeGrafter"/>
</dbReference>
<dbReference type="PANTHER" id="PTHR12143:SF39">
    <property type="entry name" value="SECRETED PROTEIN"/>
    <property type="match status" value="1"/>
</dbReference>
<name>A0A9D1YZ89_9BACT</name>
<dbReference type="GO" id="GO:0030246">
    <property type="term" value="F:carbohydrate binding"/>
    <property type="evidence" value="ECO:0007669"/>
    <property type="project" value="InterPro"/>
</dbReference>
<evidence type="ECO:0000256" key="3">
    <source>
        <dbReference type="ARBA" id="ARBA00022837"/>
    </source>
</evidence>
<dbReference type="GO" id="GO:0016798">
    <property type="term" value="F:hydrolase activity, acting on glycosyl bonds"/>
    <property type="evidence" value="ECO:0007669"/>
    <property type="project" value="UniProtKB-KW"/>
</dbReference>
<organism evidence="7 8">
    <name type="scientific">Candidatus Alistipes intestinigallinarum</name>
    <dbReference type="NCBI Taxonomy" id="2838440"/>
    <lineage>
        <taxon>Bacteria</taxon>
        <taxon>Pseudomonadati</taxon>
        <taxon>Bacteroidota</taxon>
        <taxon>Bacteroidia</taxon>
        <taxon>Bacteroidales</taxon>
        <taxon>Rikenellaceae</taxon>
        <taxon>Alistipes</taxon>
    </lineage>
</organism>
<dbReference type="NCBIfam" id="TIGR01180">
    <property type="entry name" value="aman2_put"/>
    <property type="match status" value="1"/>
</dbReference>
<evidence type="ECO:0000256" key="1">
    <source>
        <dbReference type="ARBA" id="ARBA00001913"/>
    </source>
</evidence>
<protein>
    <submittedName>
        <fullName evidence="7">GH92 family glycosyl hydrolase</fullName>
        <ecNumber evidence="7">3.2.1.-</ecNumber>
    </submittedName>
</protein>
<dbReference type="SUPFAM" id="SSF49785">
    <property type="entry name" value="Galactose-binding domain-like"/>
    <property type="match status" value="1"/>
</dbReference>
<dbReference type="InterPro" id="IPR005887">
    <property type="entry name" value="GH92_a_mannosidase_put"/>
</dbReference>
<dbReference type="GO" id="GO:0000224">
    <property type="term" value="F:peptide-N4-(N-acetyl-beta-glucosaminyl)asparagine amidase activity"/>
    <property type="evidence" value="ECO:0007669"/>
    <property type="project" value="TreeGrafter"/>
</dbReference>
<keyword evidence="7" id="KW-0326">Glycosidase</keyword>
<dbReference type="SUPFAM" id="SSF48208">
    <property type="entry name" value="Six-hairpin glycosidases"/>
    <property type="match status" value="1"/>
</dbReference>
<accession>A0A9D1YZ89</accession>
<dbReference type="InterPro" id="IPR008979">
    <property type="entry name" value="Galactose-bd-like_sf"/>
</dbReference>
<evidence type="ECO:0000313" key="8">
    <source>
        <dbReference type="Proteomes" id="UP000886844"/>
    </source>
</evidence>
<evidence type="ECO:0000259" key="4">
    <source>
        <dbReference type="Pfam" id="PF07971"/>
    </source>
</evidence>
<dbReference type="InterPro" id="IPR050883">
    <property type="entry name" value="PNGase"/>
</dbReference>
<reference evidence="7" key="2">
    <citation type="submission" date="2021-04" db="EMBL/GenBank/DDBJ databases">
        <authorList>
            <person name="Gilroy R."/>
        </authorList>
    </citation>
    <scope>NUCLEOTIDE SEQUENCE</scope>
    <source>
        <strain evidence="7">5134</strain>
    </source>
</reference>
<dbReference type="Pfam" id="PF14683">
    <property type="entry name" value="CBM-like"/>
    <property type="match status" value="1"/>
</dbReference>
<feature type="domain" description="Glycosyl hydrolase family 92" evidence="4">
    <location>
        <begin position="570"/>
        <end position="1048"/>
    </location>
</feature>
<dbReference type="InterPro" id="IPR008928">
    <property type="entry name" value="6-hairpin_glycosidase_sf"/>
</dbReference>
<comment type="caution">
    <text evidence="7">The sequence shown here is derived from an EMBL/GenBank/DDBJ whole genome shotgun (WGS) entry which is preliminary data.</text>
</comment>
<dbReference type="Gene3D" id="1.20.1610.10">
    <property type="entry name" value="alpha-1,2-mannosidases domains"/>
    <property type="match status" value="1"/>
</dbReference>
<comment type="cofactor">
    <cofactor evidence="1">
        <name>Ca(2+)</name>
        <dbReference type="ChEBI" id="CHEBI:29108"/>
    </cofactor>
</comment>
<evidence type="ECO:0000259" key="6">
    <source>
        <dbReference type="Pfam" id="PF17678"/>
    </source>
</evidence>
<dbReference type="AlphaFoldDB" id="A0A9D1YZ89"/>
<evidence type="ECO:0000256" key="2">
    <source>
        <dbReference type="ARBA" id="ARBA00011245"/>
    </source>
</evidence>
<evidence type="ECO:0000259" key="5">
    <source>
        <dbReference type="Pfam" id="PF14683"/>
    </source>
</evidence>
<dbReference type="InterPro" id="IPR041371">
    <property type="entry name" value="GH92_N"/>
</dbReference>
<feature type="domain" description="Rhamnogalacturonan lyase" evidence="5">
    <location>
        <begin position="24"/>
        <end position="210"/>
    </location>
</feature>
<comment type="subunit">
    <text evidence="2">Monomer.</text>
</comment>
<dbReference type="EMBL" id="DXDA01000036">
    <property type="protein sequence ID" value="HIY68634.1"/>
    <property type="molecule type" value="Genomic_DNA"/>
</dbReference>
<keyword evidence="7" id="KW-0378">Hydrolase</keyword>
<dbReference type="GO" id="GO:0006516">
    <property type="term" value="P:glycoprotein catabolic process"/>
    <property type="evidence" value="ECO:0007669"/>
    <property type="project" value="TreeGrafter"/>
</dbReference>
<dbReference type="InterPro" id="IPR029411">
    <property type="entry name" value="RG-lyase_III"/>
</dbReference>
<gene>
    <name evidence="7" type="ORF">H9828_04375</name>
</gene>
<dbReference type="Gene3D" id="3.30.2080.10">
    <property type="entry name" value="GH92 mannosidase domain"/>
    <property type="match status" value="1"/>
</dbReference>
<dbReference type="Gene3D" id="2.70.98.10">
    <property type="match status" value="1"/>
</dbReference>
<feature type="domain" description="Glycosyl hydrolase family 92 N-terminal" evidence="6">
    <location>
        <begin position="322"/>
        <end position="562"/>
    </location>
</feature>
<dbReference type="FunFam" id="3.30.2080.10:FF:000001">
    <property type="entry name" value="Alpha-1,2-mannosidase subfamily"/>
    <property type="match status" value="1"/>
</dbReference>
<dbReference type="Pfam" id="PF07971">
    <property type="entry name" value="Glyco_hydro_92"/>
    <property type="match status" value="1"/>
</dbReference>
<dbReference type="Gene3D" id="1.20.1050.60">
    <property type="entry name" value="alpha-1,2-mannosidase"/>
    <property type="match status" value="1"/>
</dbReference>
<dbReference type="GO" id="GO:0005975">
    <property type="term" value="P:carbohydrate metabolic process"/>
    <property type="evidence" value="ECO:0007669"/>
    <property type="project" value="InterPro"/>
</dbReference>
<dbReference type="EC" id="3.2.1.-" evidence="7"/>
<dbReference type="PANTHER" id="PTHR12143">
    <property type="entry name" value="PEPTIDE N-GLYCANASE PNGASE -RELATED"/>
    <property type="match status" value="1"/>
</dbReference>
<proteinExistence type="predicted"/>